<sequence length="148" mass="16111">MAPRPEPAENSNLTLQIGPGHPGQSEFDVRVSPGHANELRECFEAEGLHVSNVIELSAGGWLEVLAVSLGTGGAVSVAITKFFERHKGKKITFGAEGKVETMEGYSAKDVQQVLDDVAQRQRETDQTWADMLKRLPPRPDTDDKPSTT</sequence>
<name>A0ABY2RTQ9_9PSEU</name>
<evidence type="ECO:0000256" key="1">
    <source>
        <dbReference type="SAM" id="MobiDB-lite"/>
    </source>
</evidence>
<dbReference type="RefSeq" id="WP_116051378.1">
    <property type="nucleotide sequence ID" value="NZ_SWMS01000039.1"/>
</dbReference>
<comment type="caution">
    <text evidence="2">The sequence shown here is derived from an EMBL/GenBank/DDBJ whole genome shotgun (WGS) entry which is preliminary data.</text>
</comment>
<protein>
    <submittedName>
        <fullName evidence="2">Uncharacterized protein</fullName>
    </submittedName>
</protein>
<evidence type="ECO:0000313" key="2">
    <source>
        <dbReference type="EMBL" id="TKG60255.1"/>
    </source>
</evidence>
<organism evidence="2 3">
    <name type="scientific">Prauserella endophytica</name>
    <dbReference type="NCBI Taxonomy" id="1592324"/>
    <lineage>
        <taxon>Bacteria</taxon>
        <taxon>Bacillati</taxon>
        <taxon>Actinomycetota</taxon>
        <taxon>Actinomycetes</taxon>
        <taxon>Pseudonocardiales</taxon>
        <taxon>Pseudonocardiaceae</taxon>
        <taxon>Prauserella</taxon>
        <taxon>Prauserella coralliicola group</taxon>
    </lineage>
</organism>
<reference evidence="2 3" key="1">
    <citation type="journal article" date="2015" name="Antonie Van Leeuwenhoek">
        <title>Prauserella endophytica sp. nov., an endophytic actinobacterium isolated from Tamarix taklamakanensis.</title>
        <authorList>
            <person name="Liu J.M."/>
            <person name="Habden X."/>
            <person name="Guo L."/>
            <person name="Tuo L."/>
            <person name="Jiang Z.K."/>
            <person name="Liu S.W."/>
            <person name="Liu X.F."/>
            <person name="Chen L."/>
            <person name="Li R.F."/>
            <person name="Zhang Y.Q."/>
            <person name="Sun C.H."/>
        </authorList>
    </citation>
    <scope>NUCLEOTIDE SEQUENCE [LARGE SCALE GENOMIC DNA]</scope>
    <source>
        <strain evidence="2 3">CGMCC 4.7182</strain>
    </source>
</reference>
<keyword evidence="3" id="KW-1185">Reference proteome</keyword>
<proteinExistence type="predicted"/>
<feature type="region of interest" description="Disordered" evidence="1">
    <location>
        <begin position="121"/>
        <end position="148"/>
    </location>
</feature>
<feature type="region of interest" description="Disordered" evidence="1">
    <location>
        <begin position="1"/>
        <end position="22"/>
    </location>
</feature>
<dbReference type="EMBL" id="SWMS01000039">
    <property type="protein sequence ID" value="TKG60255.1"/>
    <property type="molecule type" value="Genomic_DNA"/>
</dbReference>
<evidence type="ECO:0000313" key="3">
    <source>
        <dbReference type="Proteomes" id="UP000309992"/>
    </source>
</evidence>
<accession>A0ABY2RTQ9</accession>
<dbReference type="Proteomes" id="UP000309992">
    <property type="component" value="Unassembled WGS sequence"/>
</dbReference>
<gene>
    <name evidence="2" type="ORF">FCN18_35825</name>
</gene>